<keyword evidence="2" id="KW-1185">Reference proteome</keyword>
<protein>
    <submittedName>
        <fullName evidence="1">Uncharacterized protein</fullName>
    </submittedName>
</protein>
<dbReference type="AlphaFoldDB" id="A0A834I962"/>
<reference evidence="1" key="1">
    <citation type="submission" date="2020-08" db="EMBL/GenBank/DDBJ databases">
        <title>Genome sequencing and assembly of the red palm weevil Rhynchophorus ferrugineus.</title>
        <authorList>
            <person name="Dias G.B."/>
            <person name="Bergman C.M."/>
            <person name="Manee M."/>
        </authorList>
    </citation>
    <scope>NUCLEOTIDE SEQUENCE</scope>
    <source>
        <strain evidence="1">AA-2017</strain>
        <tissue evidence="1">Whole larva</tissue>
    </source>
</reference>
<evidence type="ECO:0000313" key="2">
    <source>
        <dbReference type="Proteomes" id="UP000625711"/>
    </source>
</evidence>
<dbReference type="Proteomes" id="UP000625711">
    <property type="component" value="Unassembled WGS sequence"/>
</dbReference>
<organism evidence="1 2">
    <name type="scientific">Rhynchophorus ferrugineus</name>
    <name type="common">Red palm weevil</name>
    <name type="synonym">Curculio ferrugineus</name>
    <dbReference type="NCBI Taxonomy" id="354439"/>
    <lineage>
        <taxon>Eukaryota</taxon>
        <taxon>Metazoa</taxon>
        <taxon>Ecdysozoa</taxon>
        <taxon>Arthropoda</taxon>
        <taxon>Hexapoda</taxon>
        <taxon>Insecta</taxon>
        <taxon>Pterygota</taxon>
        <taxon>Neoptera</taxon>
        <taxon>Endopterygota</taxon>
        <taxon>Coleoptera</taxon>
        <taxon>Polyphaga</taxon>
        <taxon>Cucujiformia</taxon>
        <taxon>Curculionidae</taxon>
        <taxon>Dryophthorinae</taxon>
        <taxon>Rhynchophorus</taxon>
    </lineage>
</organism>
<comment type="caution">
    <text evidence="1">The sequence shown here is derived from an EMBL/GenBank/DDBJ whole genome shotgun (WGS) entry which is preliminary data.</text>
</comment>
<dbReference type="EMBL" id="JAACXV010007856">
    <property type="protein sequence ID" value="KAF7276264.1"/>
    <property type="molecule type" value="Genomic_DNA"/>
</dbReference>
<accession>A0A834I962</accession>
<sequence>MHRHQRGADEQRRIAAGGAISGLPTLLDLFRNCSQKNRQKRKVAVNNLSLNGLEARERVSSERGVAL</sequence>
<proteinExistence type="predicted"/>
<gene>
    <name evidence="1" type="ORF">GWI33_010723</name>
</gene>
<name>A0A834I962_RHYFE</name>
<evidence type="ECO:0000313" key="1">
    <source>
        <dbReference type="EMBL" id="KAF7276264.1"/>
    </source>
</evidence>